<keyword evidence="1" id="KW-0547">Nucleotide-binding</keyword>
<reference evidence="4" key="1">
    <citation type="submission" date="2022-06" db="EMBL/GenBank/DDBJ databases">
        <title>Isolation of gut microbiota from human fecal samples.</title>
        <authorList>
            <person name="Pamer E.G."/>
            <person name="Barat B."/>
            <person name="Waligurski E."/>
            <person name="Medina S."/>
            <person name="Paddock L."/>
            <person name="Mostad J."/>
        </authorList>
    </citation>
    <scope>NUCLEOTIDE SEQUENCE</scope>
    <source>
        <strain evidence="4">DFI.5.57</strain>
    </source>
</reference>
<dbReference type="InterPro" id="IPR003439">
    <property type="entry name" value="ABC_transporter-like_ATP-bd"/>
</dbReference>
<organism evidence="4 5">
    <name type="scientific">Ruminococcus bicirculans</name>
    <name type="common">ex Wegman et al. 2014</name>
    <dbReference type="NCBI Taxonomy" id="1160721"/>
    <lineage>
        <taxon>Bacteria</taxon>
        <taxon>Bacillati</taxon>
        <taxon>Bacillota</taxon>
        <taxon>Clostridia</taxon>
        <taxon>Eubacteriales</taxon>
        <taxon>Oscillospiraceae</taxon>
        <taxon>Ruminococcus</taxon>
    </lineage>
</organism>
<dbReference type="Pfam" id="PF00005">
    <property type="entry name" value="ABC_tran"/>
    <property type="match status" value="1"/>
</dbReference>
<dbReference type="EMBL" id="JANGCN010000029">
    <property type="protein sequence ID" value="MCQ5153882.1"/>
    <property type="molecule type" value="Genomic_DNA"/>
</dbReference>
<dbReference type="Gene3D" id="3.40.50.300">
    <property type="entry name" value="P-loop containing nucleotide triphosphate hydrolases"/>
    <property type="match status" value="1"/>
</dbReference>
<evidence type="ECO:0000256" key="1">
    <source>
        <dbReference type="ARBA" id="ARBA00022741"/>
    </source>
</evidence>
<dbReference type="InterPro" id="IPR027417">
    <property type="entry name" value="P-loop_NTPase"/>
</dbReference>
<dbReference type="GO" id="GO:0005524">
    <property type="term" value="F:ATP binding"/>
    <property type="evidence" value="ECO:0007669"/>
    <property type="project" value="UniProtKB-KW"/>
</dbReference>
<protein>
    <submittedName>
        <fullName evidence="4">ABC transporter ATP-binding protein</fullName>
    </submittedName>
</protein>
<evidence type="ECO:0000313" key="4">
    <source>
        <dbReference type="EMBL" id="MCQ5153882.1"/>
    </source>
</evidence>
<proteinExistence type="predicted"/>
<dbReference type="CDD" id="cd03230">
    <property type="entry name" value="ABC_DR_subfamily_A"/>
    <property type="match status" value="1"/>
</dbReference>
<dbReference type="GO" id="GO:0016887">
    <property type="term" value="F:ATP hydrolysis activity"/>
    <property type="evidence" value="ECO:0007669"/>
    <property type="project" value="InterPro"/>
</dbReference>
<dbReference type="PANTHER" id="PTHR43158">
    <property type="entry name" value="SKFA PEPTIDE EXPORT ATP-BINDING PROTEIN SKFE"/>
    <property type="match status" value="1"/>
</dbReference>
<dbReference type="SUPFAM" id="SSF52540">
    <property type="entry name" value="P-loop containing nucleoside triphosphate hydrolases"/>
    <property type="match status" value="1"/>
</dbReference>
<dbReference type="Proteomes" id="UP001206236">
    <property type="component" value="Unassembled WGS sequence"/>
</dbReference>
<evidence type="ECO:0000256" key="2">
    <source>
        <dbReference type="ARBA" id="ARBA00022840"/>
    </source>
</evidence>
<dbReference type="PROSITE" id="PS50893">
    <property type="entry name" value="ABC_TRANSPORTER_2"/>
    <property type="match status" value="1"/>
</dbReference>
<accession>A0AAW5KTL0</accession>
<gene>
    <name evidence="4" type="ORF">NE632_11270</name>
</gene>
<feature type="domain" description="ABC transporter" evidence="3">
    <location>
        <begin position="2"/>
        <end position="231"/>
    </location>
</feature>
<sequence>MIEIKDLSLTFKNADEDHEALKAVTLDIPEGCIYGFVGSNGAGKSTLLRVISGIYRPDSGSVTIDGKAVYDQPQAKENIFFVSDETVQFSRLSVNDLKGFFKLTYPRFDEEVFDKLVTKLDLPRKKPLSQFSKGMKRQAIVACALASRTKYILLDEAFDGLDPAMRRLIRTMIVDDIFDRGATLIVSSHNVTEIGELCDKAMLLHKGEVIFAKDIDDVREGFEKVQIALPEGELDRSAIENAGVEVLSFRNLGRVSTVVAKGEKADITAKLSAISPAVLELVPLTLEEIFIYEMEVRGYAVSSEEDK</sequence>
<dbReference type="RefSeq" id="WP_256322378.1">
    <property type="nucleotide sequence ID" value="NZ_JANGCN010000029.1"/>
</dbReference>
<evidence type="ECO:0000259" key="3">
    <source>
        <dbReference type="PROSITE" id="PS50893"/>
    </source>
</evidence>
<dbReference type="SMART" id="SM00382">
    <property type="entry name" value="AAA"/>
    <property type="match status" value="1"/>
</dbReference>
<name>A0AAW5KTL0_9FIRM</name>
<dbReference type="PANTHER" id="PTHR43158:SF10">
    <property type="entry name" value="ABC TRANSPORTER ATP-BINDING PROTEIN YTRB"/>
    <property type="match status" value="1"/>
</dbReference>
<dbReference type="AlphaFoldDB" id="A0AAW5KTL0"/>
<evidence type="ECO:0000313" key="5">
    <source>
        <dbReference type="Proteomes" id="UP001206236"/>
    </source>
</evidence>
<comment type="caution">
    <text evidence="4">The sequence shown here is derived from an EMBL/GenBank/DDBJ whole genome shotgun (WGS) entry which is preliminary data.</text>
</comment>
<dbReference type="InterPro" id="IPR003593">
    <property type="entry name" value="AAA+_ATPase"/>
</dbReference>
<keyword evidence="2 4" id="KW-0067">ATP-binding</keyword>